<accession>A0A8X6W739</accession>
<name>A0A8X6W739_TRICX</name>
<organism evidence="1 2">
    <name type="scientific">Trichonephila clavipes</name>
    <name type="common">Golden silk orbweaver</name>
    <name type="synonym">Nephila clavipes</name>
    <dbReference type="NCBI Taxonomy" id="2585209"/>
    <lineage>
        <taxon>Eukaryota</taxon>
        <taxon>Metazoa</taxon>
        <taxon>Ecdysozoa</taxon>
        <taxon>Arthropoda</taxon>
        <taxon>Chelicerata</taxon>
        <taxon>Arachnida</taxon>
        <taxon>Araneae</taxon>
        <taxon>Araneomorphae</taxon>
        <taxon>Entelegynae</taxon>
        <taxon>Araneoidea</taxon>
        <taxon>Nephilidae</taxon>
        <taxon>Trichonephila</taxon>
    </lineage>
</organism>
<dbReference type="EMBL" id="BMAU01021387">
    <property type="protein sequence ID" value="GFY28901.1"/>
    <property type="molecule type" value="Genomic_DNA"/>
</dbReference>
<comment type="caution">
    <text evidence="1">The sequence shown here is derived from an EMBL/GenBank/DDBJ whole genome shotgun (WGS) entry which is preliminary data.</text>
</comment>
<proteinExistence type="predicted"/>
<evidence type="ECO:0000313" key="2">
    <source>
        <dbReference type="Proteomes" id="UP000887159"/>
    </source>
</evidence>
<sequence length="70" mass="7731">MFSIGDRSGNLADKARLAIEFSVHRGNSDHDGQHVILHYIVGRGCLAVLDDSVQLLVVRCPKYSNLHSNN</sequence>
<dbReference type="Proteomes" id="UP000887159">
    <property type="component" value="Unassembled WGS sequence"/>
</dbReference>
<protein>
    <submittedName>
        <fullName evidence="1">Uncharacterized protein</fullName>
    </submittedName>
</protein>
<evidence type="ECO:0000313" key="1">
    <source>
        <dbReference type="EMBL" id="GFY28901.1"/>
    </source>
</evidence>
<reference evidence="1" key="1">
    <citation type="submission" date="2020-08" db="EMBL/GenBank/DDBJ databases">
        <title>Multicomponent nature underlies the extraordinary mechanical properties of spider dragline silk.</title>
        <authorList>
            <person name="Kono N."/>
            <person name="Nakamura H."/>
            <person name="Mori M."/>
            <person name="Yoshida Y."/>
            <person name="Ohtoshi R."/>
            <person name="Malay A.D."/>
            <person name="Moran D.A.P."/>
            <person name="Tomita M."/>
            <person name="Numata K."/>
            <person name="Arakawa K."/>
        </authorList>
    </citation>
    <scope>NUCLEOTIDE SEQUENCE</scope>
</reference>
<gene>
    <name evidence="1" type="ORF">TNCV_4720321</name>
</gene>
<dbReference type="AlphaFoldDB" id="A0A8X6W739"/>
<keyword evidence="2" id="KW-1185">Reference proteome</keyword>